<dbReference type="RefSeq" id="XP_028530247.1">
    <property type="nucleotide sequence ID" value="XM_028673834.1"/>
</dbReference>
<dbReference type="GeneID" id="39733552"/>
<protein>
    <submittedName>
        <fullName evidence="2">Uncharacterized protein</fullName>
    </submittedName>
</protein>
<name>A0A1J1H286_PLAGA</name>
<accession>A0A1J1H286</accession>
<dbReference type="AlphaFoldDB" id="A0A1J1H286"/>
<evidence type="ECO:0000313" key="3">
    <source>
        <dbReference type="Proteomes" id="UP000220797"/>
    </source>
</evidence>
<gene>
    <name evidence="2" type="ORF">PGAL8A_00501900</name>
</gene>
<reference evidence="2" key="1">
    <citation type="submission" date="2015-04" db="EMBL/GenBank/DDBJ databases">
        <authorList>
            <consortium name="Pathogen Informatics"/>
        </authorList>
    </citation>
    <scope>NUCLEOTIDE SEQUENCE [LARGE SCALE GENOMIC DNA]</scope>
    <source>
        <strain evidence="2">8A</strain>
    </source>
</reference>
<evidence type="ECO:0000256" key="1">
    <source>
        <dbReference type="SAM" id="Coils"/>
    </source>
</evidence>
<keyword evidence="1" id="KW-0175">Coiled coil</keyword>
<proteinExistence type="predicted"/>
<sequence length="279" mass="33535">MSSIEEQIKNIENKINVQEKKIKNLGEEIGELKNESSTIYEKLIRQKDVLLKKKETNILMEFKINNLKYESIKVTKSIEDTYFKIDSYFKELKRKKFEIKENIKRMEEINNIIKKNIFNDINIDRTFLILEDFLLKKKEHNNYLESFLKKKKEKIERVINEIKKINNNIFFLCQNITVLDNKLITNLYSIKNYINEEINNYLIKNEKINENSIFVTCLSIITKIIEKQKLKNEIVHINFNVNNSIQTTKNNNSQKKNREAKLELELNTQEFLEFENFFS</sequence>
<keyword evidence="3" id="KW-1185">Reference proteome</keyword>
<evidence type="ECO:0000313" key="2">
    <source>
        <dbReference type="EMBL" id="CRG97446.1"/>
    </source>
</evidence>
<dbReference type="Proteomes" id="UP000220797">
    <property type="component" value="Unassembled WGS sequence"/>
</dbReference>
<feature type="coiled-coil region" evidence="1">
    <location>
        <begin position="1"/>
        <end position="35"/>
    </location>
</feature>
<dbReference type="VEuPathDB" id="PlasmoDB:PGAL8A_00501900"/>
<comment type="caution">
    <text evidence="2">The sequence shown here is derived from an EMBL/GenBank/DDBJ whole genome shotgun (WGS) entry which is preliminary data.</text>
</comment>
<organism evidence="2 3">
    <name type="scientific">Plasmodium gallinaceum</name>
    <dbReference type="NCBI Taxonomy" id="5849"/>
    <lineage>
        <taxon>Eukaryota</taxon>
        <taxon>Sar</taxon>
        <taxon>Alveolata</taxon>
        <taxon>Apicomplexa</taxon>
        <taxon>Aconoidasida</taxon>
        <taxon>Haemosporida</taxon>
        <taxon>Plasmodiidae</taxon>
        <taxon>Plasmodium</taxon>
        <taxon>Plasmodium (Haemamoeba)</taxon>
    </lineage>
</organism>
<dbReference type="OrthoDB" id="378637at2759"/>
<dbReference type="EMBL" id="CVMV01000110">
    <property type="protein sequence ID" value="CRG97446.1"/>
    <property type="molecule type" value="Genomic_DNA"/>
</dbReference>